<keyword evidence="3" id="KW-1185">Reference proteome</keyword>
<accession>A0A4Y2JXM7</accession>
<proteinExistence type="predicted"/>
<protein>
    <submittedName>
        <fullName evidence="2">Uncharacterized protein</fullName>
    </submittedName>
</protein>
<comment type="caution">
    <text evidence="2">The sequence shown here is derived from an EMBL/GenBank/DDBJ whole genome shotgun (WGS) entry which is preliminary data.</text>
</comment>
<gene>
    <name evidence="2" type="ORF">AVEN_184898_1</name>
</gene>
<name>A0A4Y2JXM7_ARAVE</name>
<evidence type="ECO:0000313" key="2">
    <source>
        <dbReference type="EMBL" id="GBM94006.1"/>
    </source>
</evidence>
<sequence>MEGRGKRLPYPSQISQSVSQDHHQIKEATEHPRPFHPQPNFLVFTPSRNKRHPSPNNIKKRLHLCRLSPRVPVGARHFPRPVRIRGVPPPGGPSWEVHNLTLIKLPFHCQPEKVTRGETGRFRPGRQHWQLSIRQLISPTCERGKNKFLSESTRFFTFFYAKYAKRKYRDLQNNEPRNFDEYCSFTSTPSQWRREGKWHPGHNISFSSPVANSASACGSGARGII</sequence>
<reference evidence="2 3" key="1">
    <citation type="journal article" date="2019" name="Sci. Rep.">
        <title>Orb-weaving spider Araneus ventricosus genome elucidates the spidroin gene catalogue.</title>
        <authorList>
            <person name="Kono N."/>
            <person name="Nakamura H."/>
            <person name="Ohtoshi R."/>
            <person name="Moran D.A.P."/>
            <person name="Shinohara A."/>
            <person name="Yoshida Y."/>
            <person name="Fujiwara M."/>
            <person name="Mori M."/>
            <person name="Tomita M."/>
            <person name="Arakawa K."/>
        </authorList>
    </citation>
    <scope>NUCLEOTIDE SEQUENCE [LARGE SCALE GENOMIC DNA]</scope>
</reference>
<evidence type="ECO:0000256" key="1">
    <source>
        <dbReference type="SAM" id="MobiDB-lite"/>
    </source>
</evidence>
<feature type="region of interest" description="Disordered" evidence="1">
    <location>
        <begin position="1"/>
        <end position="38"/>
    </location>
</feature>
<organism evidence="2 3">
    <name type="scientific">Araneus ventricosus</name>
    <name type="common">Orbweaver spider</name>
    <name type="synonym">Epeira ventricosa</name>
    <dbReference type="NCBI Taxonomy" id="182803"/>
    <lineage>
        <taxon>Eukaryota</taxon>
        <taxon>Metazoa</taxon>
        <taxon>Ecdysozoa</taxon>
        <taxon>Arthropoda</taxon>
        <taxon>Chelicerata</taxon>
        <taxon>Arachnida</taxon>
        <taxon>Araneae</taxon>
        <taxon>Araneomorphae</taxon>
        <taxon>Entelegynae</taxon>
        <taxon>Araneoidea</taxon>
        <taxon>Araneidae</taxon>
        <taxon>Araneus</taxon>
    </lineage>
</organism>
<feature type="compositionally biased region" description="Basic and acidic residues" evidence="1">
    <location>
        <begin position="20"/>
        <end position="33"/>
    </location>
</feature>
<evidence type="ECO:0000313" key="3">
    <source>
        <dbReference type="Proteomes" id="UP000499080"/>
    </source>
</evidence>
<dbReference type="AlphaFoldDB" id="A0A4Y2JXM7"/>
<dbReference type="Proteomes" id="UP000499080">
    <property type="component" value="Unassembled WGS sequence"/>
</dbReference>
<dbReference type="EMBL" id="BGPR01003927">
    <property type="protein sequence ID" value="GBM94006.1"/>
    <property type="molecule type" value="Genomic_DNA"/>
</dbReference>